<sequence>MSYQIKLLPIVHTDLREAKKWYNGKSIILAEEFKAEVNQEIDYIGLYPEHYQLKYKELRQSLVTRFPYAIFYMVEEELKQIIIFGVLHTRRNPEIVRKRISK</sequence>
<comment type="caution">
    <text evidence="2">The sequence shown here is derived from an EMBL/GenBank/DDBJ whole genome shotgun (WGS) entry which is preliminary data.</text>
</comment>
<reference evidence="2 3" key="1">
    <citation type="submission" date="2019-08" db="EMBL/GenBank/DDBJ databases">
        <title>Genome of Aequorivita antarctica SW49 (type strain).</title>
        <authorList>
            <person name="Bowman J.P."/>
        </authorList>
    </citation>
    <scope>NUCLEOTIDE SEQUENCE [LARGE SCALE GENOMIC DNA]</scope>
    <source>
        <strain evidence="2 3">SW49</strain>
    </source>
</reference>
<gene>
    <name evidence="2" type="ORF">ESU54_11300</name>
</gene>
<evidence type="ECO:0000256" key="1">
    <source>
        <dbReference type="ARBA" id="ARBA00022649"/>
    </source>
</evidence>
<evidence type="ECO:0000313" key="2">
    <source>
        <dbReference type="EMBL" id="TXD72795.1"/>
    </source>
</evidence>
<protein>
    <submittedName>
        <fullName evidence="2">Type II toxin-antitoxin system RelE/ParE family toxin</fullName>
    </submittedName>
</protein>
<dbReference type="AlphaFoldDB" id="A0A5C6YZZ1"/>
<keyword evidence="1" id="KW-1277">Toxin-antitoxin system</keyword>
<proteinExistence type="predicted"/>
<evidence type="ECO:0000313" key="3">
    <source>
        <dbReference type="Proteomes" id="UP000321497"/>
    </source>
</evidence>
<dbReference type="InterPro" id="IPR035093">
    <property type="entry name" value="RelE/ParE_toxin_dom_sf"/>
</dbReference>
<dbReference type="Gene3D" id="3.30.2310.20">
    <property type="entry name" value="RelE-like"/>
    <property type="match status" value="1"/>
</dbReference>
<dbReference type="Proteomes" id="UP000321497">
    <property type="component" value="Unassembled WGS sequence"/>
</dbReference>
<dbReference type="EMBL" id="VORT01000007">
    <property type="protein sequence ID" value="TXD72795.1"/>
    <property type="molecule type" value="Genomic_DNA"/>
</dbReference>
<dbReference type="Pfam" id="PF05016">
    <property type="entry name" value="ParE_toxin"/>
    <property type="match status" value="1"/>
</dbReference>
<dbReference type="OrthoDB" id="595476at2"/>
<dbReference type="RefSeq" id="WP_111844836.1">
    <property type="nucleotide sequence ID" value="NZ_UEGI01000010.1"/>
</dbReference>
<dbReference type="InterPro" id="IPR007712">
    <property type="entry name" value="RelE/ParE_toxin"/>
</dbReference>
<name>A0A5C6YZZ1_9FLAO</name>
<organism evidence="2 3">
    <name type="scientific">Aequorivita antarctica</name>
    <dbReference type="NCBI Taxonomy" id="153266"/>
    <lineage>
        <taxon>Bacteria</taxon>
        <taxon>Pseudomonadati</taxon>
        <taxon>Bacteroidota</taxon>
        <taxon>Flavobacteriia</taxon>
        <taxon>Flavobacteriales</taxon>
        <taxon>Flavobacteriaceae</taxon>
        <taxon>Aequorivita</taxon>
    </lineage>
</organism>
<keyword evidence="3" id="KW-1185">Reference proteome</keyword>
<accession>A0A5C6YZZ1</accession>